<dbReference type="PROSITE" id="PS51257">
    <property type="entry name" value="PROKAR_LIPOPROTEIN"/>
    <property type="match status" value="1"/>
</dbReference>
<evidence type="ECO:0000256" key="2">
    <source>
        <dbReference type="SAM" id="SignalP"/>
    </source>
</evidence>
<keyword evidence="4" id="KW-1185">Reference proteome</keyword>
<comment type="caution">
    <text evidence="3">The sequence shown here is derived from an EMBL/GenBank/DDBJ whole genome shotgun (WGS) entry which is preliminary data.</text>
</comment>
<dbReference type="Proteomes" id="UP000295281">
    <property type="component" value="Unassembled WGS sequence"/>
</dbReference>
<evidence type="ECO:0000313" key="4">
    <source>
        <dbReference type="Proteomes" id="UP000295281"/>
    </source>
</evidence>
<feature type="region of interest" description="Disordered" evidence="1">
    <location>
        <begin position="28"/>
        <end position="54"/>
    </location>
</feature>
<protein>
    <recommendedName>
        <fullName evidence="5">Lipoprotein</fullName>
    </recommendedName>
</protein>
<keyword evidence="2" id="KW-0732">Signal</keyword>
<gene>
    <name evidence="3" type="ORF">EV190_101263</name>
</gene>
<proteinExistence type="predicted"/>
<organism evidence="3 4">
    <name type="scientific">Actinorugispora endophytica</name>
    <dbReference type="NCBI Taxonomy" id="1605990"/>
    <lineage>
        <taxon>Bacteria</taxon>
        <taxon>Bacillati</taxon>
        <taxon>Actinomycetota</taxon>
        <taxon>Actinomycetes</taxon>
        <taxon>Streptosporangiales</taxon>
        <taxon>Nocardiopsidaceae</taxon>
        <taxon>Actinorugispora</taxon>
    </lineage>
</organism>
<feature type="chain" id="PRO_5039279656" description="Lipoprotein" evidence="2">
    <location>
        <begin position="25"/>
        <end position="246"/>
    </location>
</feature>
<feature type="compositionally biased region" description="Polar residues" evidence="1">
    <location>
        <begin position="29"/>
        <end position="41"/>
    </location>
</feature>
<evidence type="ECO:0000256" key="1">
    <source>
        <dbReference type="SAM" id="MobiDB-lite"/>
    </source>
</evidence>
<dbReference type="EMBL" id="SNYN01000001">
    <property type="protein sequence ID" value="TDQ54944.1"/>
    <property type="molecule type" value="Genomic_DNA"/>
</dbReference>
<feature type="signal peptide" evidence="2">
    <location>
        <begin position="1"/>
        <end position="24"/>
    </location>
</feature>
<reference evidence="3 4" key="1">
    <citation type="submission" date="2019-03" db="EMBL/GenBank/DDBJ databases">
        <title>Genomic Encyclopedia of Type Strains, Phase IV (KMG-IV): sequencing the most valuable type-strain genomes for metagenomic binning, comparative biology and taxonomic classification.</title>
        <authorList>
            <person name="Goeker M."/>
        </authorList>
    </citation>
    <scope>NUCLEOTIDE SEQUENCE [LARGE SCALE GENOMIC DNA]</scope>
    <source>
        <strain evidence="3 4">DSM 46770</strain>
    </source>
</reference>
<evidence type="ECO:0000313" key="3">
    <source>
        <dbReference type="EMBL" id="TDQ54944.1"/>
    </source>
</evidence>
<name>A0A4R6V3Y4_9ACTN</name>
<evidence type="ECO:0008006" key="5">
    <source>
        <dbReference type="Google" id="ProtNLM"/>
    </source>
</evidence>
<sequence length="246" mass="25850">MSQDLRTRIAVPLAAGLLLLGATACFDQSEPSNTPSGTSSGAEDPGGIEGGVSGTFEGEVSYLAPGELIVNDQAFHVTEDTEVYAGYYACVPEGEPALTNDDPGYHECTPEEYEREIEQGVVSLATVIVEGGVAVDITEYSAEGQDTPQGGIEGGVSGTFSGEVIHLAPGELIVNDQAFYISEDTEVYAGYHACVPEGQPALTDDDPGYHECAPEEYEREIEQGVVSLATVIVENGVAVDITEYSD</sequence>
<accession>A0A4R6V3Y4</accession>
<dbReference type="AlphaFoldDB" id="A0A4R6V3Y4"/>
<dbReference type="RefSeq" id="WP_208112980.1">
    <property type="nucleotide sequence ID" value="NZ_SNYN01000001.1"/>
</dbReference>